<dbReference type="EMBL" id="JABSTU010000002">
    <property type="protein sequence ID" value="KAH8038129.1"/>
    <property type="molecule type" value="Genomic_DNA"/>
</dbReference>
<evidence type="ECO:0000256" key="1">
    <source>
        <dbReference type="SAM" id="MobiDB-lite"/>
    </source>
</evidence>
<organism evidence="3 4">
    <name type="scientific">Rhipicephalus microplus</name>
    <name type="common">Cattle tick</name>
    <name type="synonym">Boophilus microplus</name>
    <dbReference type="NCBI Taxonomy" id="6941"/>
    <lineage>
        <taxon>Eukaryota</taxon>
        <taxon>Metazoa</taxon>
        <taxon>Ecdysozoa</taxon>
        <taxon>Arthropoda</taxon>
        <taxon>Chelicerata</taxon>
        <taxon>Arachnida</taxon>
        <taxon>Acari</taxon>
        <taxon>Parasitiformes</taxon>
        <taxon>Ixodida</taxon>
        <taxon>Ixodoidea</taxon>
        <taxon>Ixodidae</taxon>
        <taxon>Rhipicephalinae</taxon>
        <taxon>Rhipicephalus</taxon>
        <taxon>Boophilus</taxon>
    </lineage>
</organism>
<evidence type="ECO:0000313" key="3">
    <source>
        <dbReference type="EMBL" id="KAH8038129.1"/>
    </source>
</evidence>
<feature type="transmembrane region" description="Helical" evidence="2">
    <location>
        <begin position="157"/>
        <end position="178"/>
    </location>
</feature>
<dbReference type="AlphaFoldDB" id="A0A9J6EUZ2"/>
<keyword evidence="4" id="KW-1185">Reference proteome</keyword>
<protein>
    <submittedName>
        <fullName evidence="3">Uncharacterized protein</fullName>
    </submittedName>
</protein>
<dbReference type="Proteomes" id="UP000821866">
    <property type="component" value="Chromosome 10"/>
</dbReference>
<evidence type="ECO:0000256" key="2">
    <source>
        <dbReference type="SAM" id="Phobius"/>
    </source>
</evidence>
<evidence type="ECO:0000313" key="4">
    <source>
        <dbReference type="Proteomes" id="UP000821866"/>
    </source>
</evidence>
<feature type="region of interest" description="Disordered" evidence="1">
    <location>
        <begin position="1"/>
        <end position="36"/>
    </location>
</feature>
<dbReference type="VEuPathDB" id="VectorBase:LOC119179266"/>
<feature type="transmembrane region" description="Helical" evidence="2">
    <location>
        <begin position="217"/>
        <end position="235"/>
    </location>
</feature>
<comment type="caution">
    <text evidence="3">The sequence shown here is derived from an EMBL/GenBank/DDBJ whole genome shotgun (WGS) entry which is preliminary data.</text>
</comment>
<keyword evidence="2" id="KW-0812">Transmembrane</keyword>
<feature type="transmembrane region" description="Helical" evidence="2">
    <location>
        <begin position="282"/>
        <end position="304"/>
    </location>
</feature>
<feature type="compositionally biased region" description="Acidic residues" evidence="1">
    <location>
        <begin position="26"/>
        <end position="36"/>
    </location>
</feature>
<keyword evidence="2" id="KW-1133">Transmembrane helix</keyword>
<reference evidence="3" key="2">
    <citation type="submission" date="2021-09" db="EMBL/GenBank/DDBJ databases">
        <authorList>
            <person name="Jia N."/>
            <person name="Wang J."/>
            <person name="Shi W."/>
            <person name="Du L."/>
            <person name="Sun Y."/>
            <person name="Zhan W."/>
            <person name="Jiang J."/>
            <person name="Wang Q."/>
            <person name="Zhang B."/>
            <person name="Ji P."/>
            <person name="Sakyi L.B."/>
            <person name="Cui X."/>
            <person name="Yuan T."/>
            <person name="Jiang B."/>
            <person name="Yang W."/>
            <person name="Lam T.T.-Y."/>
            <person name="Chang Q."/>
            <person name="Ding S."/>
            <person name="Wang X."/>
            <person name="Zhu J."/>
            <person name="Ruan X."/>
            <person name="Zhao L."/>
            <person name="Wei J."/>
            <person name="Que T."/>
            <person name="Du C."/>
            <person name="Cheng J."/>
            <person name="Dai P."/>
            <person name="Han X."/>
            <person name="Huang E."/>
            <person name="Gao Y."/>
            <person name="Liu J."/>
            <person name="Shao H."/>
            <person name="Ye R."/>
            <person name="Li L."/>
            <person name="Wei W."/>
            <person name="Wang X."/>
            <person name="Wang C."/>
            <person name="Huo Q."/>
            <person name="Li W."/>
            <person name="Guo W."/>
            <person name="Chen H."/>
            <person name="Chen S."/>
            <person name="Zhou L."/>
            <person name="Zhou L."/>
            <person name="Ni X."/>
            <person name="Tian J."/>
            <person name="Zhou Y."/>
            <person name="Sheng Y."/>
            <person name="Liu T."/>
            <person name="Pan Y."/>
            <person name="Xia L."/>
            <person name="Li J."/>
            <person name="Zhao F."/>
            <person name="Cao W."/>
        </authorList>
    </citation>
    <scope>NUCLEOTIDE SEQUENCE</scope>
    <source>
        <strain evidence="3">Rmic-2018</strain>
        <tissue evidence="3">Larvae</tissue>
    </source>
</reference>
<name>A0A9J6EUZ2_RHIMP</name>
<reference evidence="3" key="1">
    <citation type="journal article" date="2020" name="Cell">
        <title>Large-Scale Comparative Analyses of Tick Genomes Elucidate Their Genetic Diversity and Vector Capacities.</title>
        <authorList>
            <consortium name="Tick Genome and Microbiome Consortium (TIGMIC)"/>
            <person name="Jia N."/>
            <person name="Wang J."/>
            <person name="Shi W."/>
            <person name="Du L."/>
            <person name="Sun Y."/>
            <person name="Zhan W."/>
            <person name="Jiang J.F."/>
            <person name="Wang Q."/>
            <person name="Zhang B."/>
            <person name="Ji P."/>
            <person name="Bell-Sakyi L."/>
            <person name="Cui X.M."/>
            <person name="Yuan T.T."/>
            <person name="Jiang B.G."/>
            <person name="Yang W.F."/>
            <person name="Lam T.T."/>
            <person name="Chang Q.C."/>
            <person name="Ding S.J."/>
            <person name="Wang X.J."/>
            <person name="Zhu J.G."/>
            <person name="Ruan X.D."/>
            <person name="Zhao L."/>
            <person name="Wei J.T."/>
            <person name="Ye R.Z."/>
            <person name="Que T.C."/>
            <person name="Du C.H."/>
            <person name="Zhou Y.H."/>
            <person name="Cheng J.X."/>
            <person name="Dai P.F."/>
            <person name="Guo W.B."/>
            <person name="Han X.H."/>
            <person name="Huang E.J."/>
            <person name="Li L.F."/>
            <person name="Wei W."/>
            <person name="Gao Y.C."/>
            <person name="Liu J.Z."/>
            <person name="Shao H.Z."/>
            <person name="Wang X."/>
            <person name="Wang C.C."/>
            <person name="Yang T.C."/>
            <person name="Huo Q.B."/>
            <person name="Li W."/>
            <person name="Chen H.Y."/>
            <person name="Chen S.E."/>
            <person name="Zhou L.G."/>
            <person name="Ni X.B."/>
            <person name="Tian J.H."/>
            <person name="Sheng Y."/>
            <person name="Liu T."/>
            <person name="Pan Y.S."/>
            <person name="Xia L.Y."/>
            <person name="Li J."/>
            <person name="Zhao F."/>
            <person name="Cao W.C."/>
        </authorList>
    </citation>
    <scope>NUCLEOTIDE SEQUENCE</scope>
    <source>
        <strain evidence="3">Rmic-2018</strain>
    </source>
</reference>
<accession>A0A9J6EUZ2</accession>
<sequence>MPRGDARSKKRKRRPTRARCDMPSATDEENTFTDDPEYNFSPRSSCIALESTVVVFAKFYNVDGNCQPRRSSVVLRAIRVRNEDEEGVERLWKRTHPDHIGEKRWKLRFEKDQPISGVPIFPNVKKRISYAAKIRVPWKSAATRVAECVGGFPLSQLLLTVVVMGIAVLIGYLVMCVVKSRPTPVKTYAWTTFRATASKSLLTRAVESATWLMDLRLSWIVVILAVVCLFGLWLGKSGLAPYSSKWAHSHGLICGAGARKMWQWSTTWAGKNLSSPVVSSRWPWVIVAASGLAAVLTAFHVLFLSKPRHVQDPDECFTIASKEYCF</sequence>
<gene>
    <name evidence="3" type="ORF">HPB51_022614</name>
</gene>
<keyword evidence="2" id="KW-0472">Membrane</keyword>
<proteinExistence type="predicted"/>
<feature type="compositionally biased region" description="Basic residues" evidence="1">
    <location>
        <begin position="8"/>
        <end position="17"/>
    </location>
</feature>